<organism evidence="2 3">
    <name type="scientific">Kitasatospora cathayae</name>
    <dbReference type="NCBI Taxonomy" id="3004092"/>
    <lineage>
        <taxon>Bacteria</taxon>
        <taxon>Bacillati</taxon>
        <taxon>Actinomycetota</taxon>
        <taxon>Actinomycetes</taxon>
        <taxon>Kitasatosporales</taxon>
        <taxon>Streptomycetaceae</taxon>
        <taxon>Kitasatospora</taxon>
    </lineage>
</organism>
<dbReference type="PROSITE" id="PS51674">
    <property type="entry name" value="4FE4S_WBL"/>
    <property type="match status" value="1"/>
</dbReference>
<keyword evidence="3" id="KW-1185">Reference proteome</keyword>
<name>A0ABY7QB82_9ACTN</name>
<sequence length="134" mass="14921">MIPELEGPVPCASAPELFFPPDGERAGSSEQMNRVWQAQQLCKQCPITEWCRVQPRPAEFGVWGGVDEHARSKAAGVRFRHDRPIKIRVPTRCGTTAGAAKHRRLKQTVCDACREADRIDTANRRAKRASQDAA</sequence>
<evidence type="ECO:0000313" key="2">
    <source>
        <dbReference type="EMBL" id="WBP89484.1"/>
    </source>
</evidence>
<dbReference type="RefSeq" id="WP_270147814.1">
    <property type="nucleotide sequence ID" value="NZ_CP115450.1"/>
</dbReference>
<dbReference type="EMBL" id="CP115450">
    <property type="protein sequence ID" value="WBP89484.1"/>
    <property type="molecule type" value="Genomic_DNA"/>
</dbReference>
<reference evidence="3" key="1">
    <citation type="submission" date="2022-12" db="EMBL/GenBank/DDBJ databases">
        <authorList>
            <person name="Mo P."/>
        </authorList>
    </citation>
    <scope>NUCLEOTIDE SEQUENCE [LARGE SCALE GENOMIC DNA]</scope>
    <source>
        <strain evidence="3">HUAS 3-15</strain>
    </source>
</reference>
<gene>
    <name evidence="2" type="ORF">O1G21_29035</name>
</gene>
<dbReference type="Pfam" id="PF02467">
    <property type="entry name" value="Whib"/>
    <property type="match status" value="1"/>
</dbReference>
<proteinExistence type="predicted"/>
<feature type="domain" description="4Fe-4S Wbl-type" evidence="1">
    <location>
        <begin position="10"/>
        <end position="73"/>
    </location>
</feature>
<accession>A0ABY7QB82</accession>
<dbReference type="InterPro" id="IPR034768">
    <property type="entry name" value="4FE4S_WBL"/>
</dbReference>
<dbReference type="Proteomes" id="UP001212821">
    <property type="component" value="Chromosome"/>
</dbReference>
<evidence type="ECO:0000259" key="1">
    <source>
        <dbReference type="PROSITE" id="PS51674"/>
    </source>
</evidence>
<evidence type="ECO:0000313" key="3">
    <source>
        <dbReference type="Proteomes" id="UP001212821"/>
    </source>
</evidence>
<protein>
    <submittedName>
        <fullName evidence="2">WhiB family transcriptional regulator</fullName>
    </submittedName>
</protein>